<dbReference type="PANTHER" id="PTHR46208">
    <property type="entry name" value="MITOCHONDRIAL IMPORT RECEPTOR SUBUNIT TOM70"/>
    <property type="match status" value="1"/>
</dbReference>
<organism evidence="13 14">
    <name type="scientific">Pythium insidiosum</name>
    <name type="common">Pythiosis disease agent</name>
    <dbReference type="NCBI Taxonomy" id="114742"/>
    <lineage>
        <taxon>Eukaryota</taxon>
        <taxon>Sar</taxon>
        <taxon>Stramenopiles</taxon>
        <taxon>Oomycota</taxon>
        <taxon>Peronosporomycetes</taxon>
        <taxon>Pythiales</taxon>
        <taxon>Pythiaceae</taxon>
        <taxon>Pythium</taxon>
    </lineage>
</organism>
<keyword evidence="3" id="KW-0677">Repeat</keyword>
<dbReference type="Pfam" id="PF13432">
    <property type="entry name" value="TPR_16"/>
    <property type="match status" value="1"/>
</dbReference>
<feature type="transmembrane region" description="Helical" evidence="12">
    <location>
        <begin position="6"/>
        <end position="28"/>
    </location>
</feature>
<evidence type="ECO:0000256" key="10">
    <source>
        <dbReference type="PROSITE-ProRule" id="PRU00339"/>
    </source>
</evidence>
<sequence length="614" mass="68402">MQEQRALMQLAVLASVTVIGAFVLYGVFRKRQQDLDSTATKQHEKLTIEDPVGPKDTLKPHDSPKKAAPAPEVTPAGQQKAEVKKEKEEPSAVDAAAAAAAASQEAATEATKKYKAGQFVEAIELYSLAIKQAEAAVPVDKRNLKVMFSNRAAAYERIGDHQQVVNDCSLALTLDNRHPKAYLRRAKAKAALGDLGGALVDYVCLLVISEEKHEAVDEAMALEISRIHTELTTQEIEKAKQKQLNPNRYLPDQFFITSYYSSFHEMDDESDVVADETVEEYTAQLTTLGESDDVRRERGELLTKRALAHKNAKQYELAAADFEAALALVQPGDDAYYTANVEGGTYFHLRGEFEMAQTCFEAALKAKPQSLYAKIRMGGLCFDRKELKQALRWFDKALAEKSDCPTAFFHRGQLHSIDTDGTNAEEAMARAFQDLERCIVLAADFSMAYIQLGVTHARTGNFDKAIEYLQTAAEITPEVPEIYNYLGETYMQMVQAPGSGIEFSTIEEMFDKAIELDASYPMAYINKGNLLVQKGSEYGHEALDLFEKAVKMCPRSKFAYCHLAQVYMAMQDYARAIEQIDRAIAYAFAAEELNELFAIRITAETHHQAKILLQ</sequence>
<evidence type="ECO:0000313" key="13">
    <source>
        <dbReference type="EMBL" id="KAJ0401024.1"/>
    </source>
</evidence>
<comment type="similarity">
    <text evidence="9">Belongs to the Tom70 family.</text>
</comment>
<accession>A0AAD5Q6F2</accession>
<reference evidence="13" key="1">
    <citation type="submission" date="2021-12" db="EMBL/GenBank/DDBJ databases">
        <title>Prjna785345.</title>
        <authorList>
            <person name="Rujirawat T."/>
            <person name="Krajaejun T."/>
        </authorList>
    </citation>
    <scope>NUCLEOTIDE SEQUENCE</scope>
    <source>
        <strain evidence="13">Pi057C3</strain>
    </source>
</reference>
<keyword evidence="6 12" id="KW-1133">Transmembrane helix</keyword>
<evidence type="ECO:0000256" key="7">
    <source>
        <dbReference type="ARBA" id="ARBA00023128"/>
    </source>
</evidence>
<keyword evidence="2 12" id="KW-0812">Transmembrane</keyword>
<evidence type="ECO:0000256" key="12">
    <source>
        <dbReference type="SAM" id="Phobius"/>
    </source>
</evidence>
<gene>
    <name evidence="13" type="ORF">P43SY_009904</name>
</gene>
<keyword evidence="7" id="KW-0496">Mitochondrion</keyword>
<keyword evidence="5 10" id="KW-0802">TPR repeat</keyword>
<name>A0AAD5Q6F2_PYTIN</name>
<evidence type="ECO:0000256" key="5">
    <source>
        <dbReference type="ARBA" id="ARBA00022803"/>
    </source>
</evidence>
<evidence type="ECO:0000256" key="8">
    <source>
        <dbReference type="ARBA" id="ARBA00023136"/>
    </source>
</evidence>
<evidence type="ECO:0000256" key="11">
    <source>
        <dbReference type="SAM" id="MobiDB-lite"/>
    </source>
</evidence>
<protein>
    <recommendedName>
        <fullName evidence="15">Mitochondrial import receptor subunit TOM70</fullName>
    </recommendedName>
</protein>
<dbReference type="Pfam" id="PF13181">
    <property type="entry name" value="TPR_8"/>
    <property type="match status" value="1"/>
</dbReference>
<dbReference type="AlphaFoldDB" id="A0AAD5Q6F2"/>
<evidence type="ECO:0000313" key="14">
    <source>
        <dbReference type="Proteomes" id="UP001209570"/>
    </source>
</evidence>
<proteinExistence type="inferred from homology"/>
<dbReference type="InterPro" id="IPR019734">
    <property type="entry name" value="TPR_rpt"/>
</dbReference>
<comment type="caution">
    <text evidence="13">The sequence shown here is derived from an EMBL/GenBank/DDBJ whole genome shotgun (WGS) entry which is preliminary data.</text>
</comment>
<dbReference type="EMBL" id="JAKCXM010000139">
    <property type="protein sequence ID" value="KAJ0401024.1"/>
    <property type="molecule type" value="Genomic_DNA"/>
</dbReference>
<dbReference type="InterPro" id="IPR011990">
    <property type="entry name" value="TPR-like_helical_dom_sf"/>
</dbReference>
<evidence type="ECO:0000256" key="3">
    <source>
        <dbReference type="ARBA" id="ARBA00022737"/>
    </source>
</evidence>
<keyword evidence="4" id="KW-1000">Mitochondrion outer membrane</keyword>
<feature type="compositionally biased region" description="Basic and acidic residues" evidence="11">
    <location>
        <begin position="81"/>
        <end position="90"/>
    </location>
</feature>
<keyword evidence="8 12" id="KW-0472">Membrane</keyword>
<evidence type="ECO:0000256" key="2">
    <source>
        <dbReference type="ARBA" id="ARBA00022692"/>
    </source>
</evidence>
<dbReference type="GO" id="GO:0008320">
    <property type="term" value="F:protein transmembrane transporter activity"/>
    <property type="evidence" value="ECO:0007669"/>
    <property type="project" value="TreeGrafter"/>
</dbReference>
<feature type="compositionally biased region" description="Basic and acidic residues" evidence="11">
    <location>
        <begin position="41"/>
        <end position="65"/>
    </location>
</feature>
<dbReference type="GO" id="GO:0030150">
    <property type="term" value="P:protein import into mitochondrial matrix"/>
    <property type="evidence" value="ECO:0007669"/>
    <property type="project" value="TreeGrafter"/>
</dbReference>
<dbReference type="SMART" id="SM00028">
    <property type="entry name" value="TPR"/>
    <property type="match status" value="9"/>
</dbReference>
<feature type="repeat" description="TPR" evidence="10">
    <location>
        <begin position="446"/>
        <end position="479"/>
    </location>
</feature>
<evidence type="ECO:0000256" key="9">
    <source>
        <dbReference type="ARBA" id="ARBA00038030"/>
    </source>
</evidence>
<evidence type="ECO:0000256" key="6">
    <source>
        <dbReference type="ARBA" id="ARBA00022989"/>
    </source>
</evidence>
<dbReference type="PANTHER" id="PTHR46208:SF1">
    <property type="entry name" value="MITOCHONDRIAL IMPORT RECEPTOR SUBUNIT TOM70"/>
    <property type="match status" value="1"/>
</dbReference>
<dbReference type="Proteomes" id="UP001209570">
    <property type="component" value="Unassembled WGS sequence"/>
</dbReference>
<dbReference type="PROSITE" id="PS50005">
    <property type="entry name" value="TPR"/>
    <property type="match status" value="1"/>
</dbReference>
<evidence type="ECO:0000256" key="4">
    <source>
        <dbReference type="ARBA" id="ARBA00022787"/>
    </source>
</evidence>
<evidence type="ECO:0008006" key="15">
    <source>
        <dbReference type="Google" id="ProtNLM"/>
    </source>
</evidence>
<evidence type="ECO:0000256" key="1">
    <source>
        <dbReference type="ARBA" id="ARBA00004572"/>
    </source>
</evidence>
<feature type="region of interest" description="Disordered" evidence="11">
    <location>
        <begin position="38"/>
        <end position="91"/>
    </location>
</feature>
<keyword evidence="14" id="KW-1185">Reference proteome</keyword>
<dbReference type="SUPFAM" id="SSF48452">
    <property type="entry name" value="TPR-like"/>
    <property type="match status" value="2"/>
</dbReference>
<dbReference type="Gene3D" id="1.25.40.10">
    <property type="entry name" value="Tetratricopeptide repeat domain"/>
    <property type="match status" value="3"/>
</dbReference>
<dbReference type="GO" id="GO:0030943">
    <property type="term" value="F:mitochondrion targeting sequence binding"/>
    <property type="evidence" value="ECO:0007669"/>
    <property type="project" value="TreeGrafter"/>
</dbReference>
<dbReference type="Pfam" id="PF13414">
    <property type="entry name" value="TPR_11"/>
    <property type="match status" value="1"/>
</dbReference>
<comment type="subcellular location">
    <subcellularLocation>
        <location evidence="1">Mitochondrion outer membrane</location>
        <topology evidence="1">Single-pass membrane protein</topology>
    </subcellularLocation>
</comment>
<dbReference type="PROSITE" id="PS50293">
    <property type="entry name" value="TPR_REGION"/>
    <property type="match status" value="1"/>
</dbReference>
<dbReference type="GO" id="GO:0005741">
    <property type="term" value="C:mitochondrial outer membrane"/>
    <property type="evidence" value="ECO:0007669"/>
    <property type="project" value="UniProtKB-SubCell"/>
</dbReference>
<dbReference type="GO" id="GO:0045039">
    <property type="term" value="P:protein insertion into mitochondrial inner membrane"/>
    <property type="evidence" value="ECO:0007669"/>
    <property type="project" value="TreeGrafter"/>
</dbReference>